<gene>
    <name evidence="1" type="ORF">P6N53_07060</name>
</gene>
<dbReference type="AlphaFoldDB" id="A0AAW7ZD54"/>
<reference evidence="1" key="1">
    <citation type="journal article" date="2023" name="J. Hazard. Mater.">
        <title>Anaerobic biodegradation of pyrene and benzo[a]pyrene by a new sulfate-reducing Desulforamulus aquiferis strain DSA.</title>
        <authorList>
            <person name="Zhang Z."/>
            <person name="Sun J."/>
            <person name="Gong X."/>
            <person name="Wang C."/>
            <person name="Wang H."/>
        </authorList>
    </citation>
    <scope>NUCLEOTIDE SEQUENCE</scope>
    <source>
        <strain evidence="1">DSA</strain>
    </source>
</reference>
<accession>A0AAW7ZD54</accession>
<evidence type="ECO:0000313" key="1">
    <source>
        <dbReference type="EMBL" id="MDO7786981.1"/>
    </source>
</evidence>
<proteinExistence type="predicted"/>
<dbReference type="Proteomes" id="UP001172911">
    <property type="component" value="Unassembled WGS sequence"/>
</dbReference>
<keyword evidence="2" id="KW-1185">Reference proteome</keyword>
<organism evidence="1 2">
    <name type="scientific">Desulforamulus aquiferis</name>
    <dbReference type="NCBI Taxonomy" id="1397668"/>
    <lineage>
        <taxon>Bacteria</taxon>
        <taxon>Bacillati</taxon>
        <taxon>Bacillota</taxon>
        <taxon>Clostridia</taxon>
        <taxon>Eubacteriales</taxon>
        <taxon>Peptococcaceae</taxon>
        <taxon>Desulforamulus</taxon>
    </lineage>
</organism>
<sequence>MAKVLKEGTSYNQRDVIDVLVEFSGFKDRVEKKFKEVARELEGKPNEHDLWVNIYLISCDYADDQFTKRKSPEPIQKIS</sequence>
<name>A0AAW7ZD54_9FIRM</name>
<comment type="caution">
    <text evidence="1">The sequence shown here is derived from an EMBL/GenBank/DDBJ whole genome shotgun (WGS) entry which is preliminary data.</text>
</comment>
<dbReference type="EMBL" id="JARPTC010000009">
    <property type="protein sequence ID" value="MDO7786981.1"/>
    <property type="molecule type" value="Genomic_DNA"/>
</dbReference>
<dbReference type="RefSeq" id="WP_304542093.1">
    <property type="nucleotide sequence ID" value="NZ_JARPTC010000009.1"/>
</dbReference>
<evidence type="ECO:0000313" key="2">
    <source>
        <dbReference type="Proteomes" id="UP001172911"/>
    </source>
</evidence>
<reference evidence="1" key="2">
    <citation type="submission" date="2023-03" db="EMBL/GenBank/DDBJ databases">
        <authorList>
            <person name="Zhang Z."/>
        </authorList>
    </citation>
    <scope>NUCLEOTIDE SEQUENCE</scope>
    <source>
        <strain evidence="1">DSA</strain>
    </source>
</reference>
<protein>
    <submittedName>
        <fullName evidence="1">Uncharacterized protein</fullName>
    </submittedName>
</protein>